<feature type="signal peptide" evidence="2">
    <location>
        <begin position="1"/>
        <end position="24"/>
    </location>
</feature>
<feature type="region of interest" description="Disordered" evidence="1">
    <location>
        <begin position="96"/>
        <end position="145"/>
    </location>
</feature>
<name>A0ABS0QA45_9BACT</name>
<feature type="chain" id="PRO_5045522150" evidence="2">
    <location>
        <begin position="25"/>
        <end position="145"/>
    </location>
</feature>
<feature type="compositionally biased region" description="Basic and acidic residues" evidence="1">
    <location>
        <begin position="116"/>
        <end position="136"/>
    </location>
</feature>
<dbReference type="EMBL" id="JAEDAE010000008">
    <property type="protein sequence ID" value="MBH8559549.1"/>
    <property type="molecule type" value="Genomic_DNA"/>
</dbReference>
<dbReference type="Proteomes" id="UP000625631">
    <property type="component" value="Unassembled WGS sequence"/>
</dbReference>
<organism evidence="3 4">
    <name type="scientific">Hymenobacter negativus</name>
    <dbReference type="NCBI Taxonomy" id="2795026"/>
    <lineage>
        <taxon>Bacteria</taxon>
        <taxon>Pseudomonadati</taxon>
        <taxon>Bacteroidota</taxon>
        <taxon>Cytophagia</taxon>
        <taxon>Cytophagales</taxon>
        <taxon>Hymenobacteraceae</taxon>
        <taxon>Hymenobacter</taxon>
    </lineage>
</organism>
<reference evidence="3 4" key="1">
    <citation type="submission" date="2020-12" db="EMBL/GenBank/DDBJ databases">
        <title>Hymenobacter sp.</title>
        <authorList>
            <person name="Kim M.K."/>
        </authorList>
    </citation>
    <scope>NUCLEOTIDE SEQUENCE [LARGE SCALE GENOMIC DNA]</scope>
    <source>
        <strain evidence="3 4">BT442</strain>
    </source>
</reference>
<keyword evidence="4" id="KW-1185">Reference proteome</keyword>
<comment type="caution">
    <text evidence="3">The sequence shown here is derived from an EMBL/GenBank/DDBJ whole genome shotgun (WGS) entry which is preliminary data.</text>
</comment>
<accession>A0ABS0QA45</accession>
<proteinExistence type="predicted"/>
<gene>
    <name evidence="3" type="ORF">I7X13_15925</name>
</gene>
<protein>
    <submittedName>
        <fullName evidence="3">Uncharacterized protein</fullName>
    </submittedName>
</protein>
<evidence type="ECO:0000256" key="1">
    <source>
        <dbReference type="SAM" id="MobiDB-lite"/>
    </source>
</evidence>
<evidence type="ECO:0000313" key="4">
    <source>
        <dbReference type="Proteomes" id="UP000625631"/>
    </source>
</evidence>
<keyword evidence="2" id="KW-0732">Signal</keyword>
<evidence type="ECO:0000256" key="2">
    <source>
        <dbReference type="SAM" id="SignalP"/>
    </source>
</evidence>
<sequence length="145" mass="16065">MLPTLLCAAVLGGISLLAAPAAQAQINVNINTAPPVVVGAPADAQYYYVPEINGYYDVPARRYVVQRNGKWARVERIDGYDPRNFHPQYIEYRGAEPWTYRGGNPHGLPPGQAKKMYRDDDHHDGDHRGDHDDHGKGHGKGKGKH</sequence>
<evidence type="ECO:0000313" key="3">
    <source>
        <dbReference type="EMBL" id="MBH8559549.1"/>
    </source>
</evidence>